<sequence length="518" mass="58216">MADVIHTTIRSYGQKPGSSIATGNNQLPSIKKDGPDSMIPNFSLPAPTGNSSNHTISNIINREPSPVNNLPSMLSSGGPCYMCKTTKSPYWEEYHHKSCCANCYKRSILDNKHIPSQYSSSSSSLISALSSHGGSINPPPFSKLPNTLDKKFSMSSSAHASMASHSSSIPSSSSSSNMISIPSQPSKAFITSLLYDLNHSHEYMAESGEFESNPEQYYCKFCDKTWPSSYFKNKQSFGAHCSNCSRKRKQRDDGFPFVPEINTEKRQRRGDESSSDIEDSDIWSYPEDTHRIPSSSPYSPHQGYSSPTHSPVLGGAIGDGLRFGLLDVIEDKIAEENELEFMRKDLKNLVSEIIIQDIKKEKDIQDLKVALSKDIRETESRVMEDINEKNADEEKLLKKMKEEVFAEYQSLENKLNEEIERAKQYHKEKPNGDRVESNEEINRTIASIKSIMTEKITSLSNTLITQGRELERLVSLETKECEKHVNKKFDDIKKDLNDFTDGLSSSFELVESLIQQNQ</sequence>
<evidence type="ECO:0000256" key="2">
    <source>
        <dbReference type="SAM" id="MobiDB-lite"/>
    </source>
</evidence>
<feature type="compositionally biased region" description="Basic and acidic residues" evidence="2">
    <location>
        <begin position="262"/>
        <end position="272"/>
    </location>
</feature>
<feature type="compositionally biased region" description="Polar residues" evidence="2">
    <location>
        <begin position="292"/>
        <end position="309"/>
    </location>
</feature>
<proteinExistence type="predicted"/>
<dbReference type="GeneID" id="31364871"/>
<dbReference type="EMBL" id="ADBJ01000039">
    <property type="protein sequence ID" value="EFA77896.1"/>
    <property type="molecule type" value="Genomic_DNA"/>
</dbReference>
<gene>
    <name evidence="3" type="ORF">PPL_09396</name>
</gene>
<keyword evidence="4" id="KW-1185">Reference proteome</keyword>
<dbReference type="AlphaFoldDB" id="D3BLG2"/>
<dbReference type="Proteomes" id="UP000001396">
    <property type="component" value="Unassembled WGS sequence"/>
</dbReference>
<evidence type="ECO:0000256" key="1">
    <source>
        <dbReference type="SAM" id="Coils"/>
    </source>
</evidence>
<name>D3BLG2_HETP5</name>
<dbReference type="RefSeq" id="XP_020430024.1">
    <property type="nucleotide sequence ID" value="XM_020580191.1"/>
</dbReference>
<feature type="compositionally biased region" description="Low complexity" evidence="2">
    <location>
        <begin position="50"/>
        <end position="61"/>
    </location>
</feature>
<dbReference type="OMA" id="QSFGAHC"/>
<dbReference type="FunCoup" id="D3BLG2">
    <property type="interactions" value="126"/>
</dbReference>
<feature type="region of interest" description="Disordered" evidence="2">
    <location>
        <begin position="239"/>
        <end position="311"/>
    </location>
</feature>
<evidence type="ECO:0000313" key="4">
    <source>
        <dbReference type="Proteomes" id="UP000001396"/>
    </source>
</evidence>
<evidence type="ECO:0000313" key="3">
    <source>
        <dbReference type="EMBL" id="EFA77896.1"/>
    </source>
</evidence>
<accession>D3BLG2</accession>
<feature type="coiled-coil region" evidence="1">
    <location>
        <begin position="383"/>
        <end position="428"/>
    </location>
</feature>
<reference evidence="3 4" key="1">
    <citation type="journal article" date="2011" name="Genome Res.">
        <title>Phylogeny-wide analysis of social amoeba genomes highlights ancient origins for complex intercellular communication.</title>
        <authorList>
            <person name="Heidel A.J."/>
            <person name="Lawal H.M."/>
            <person name="Felder M."/>
            <person name="Schilde C."/>
            <person name="Helps N.R."/>
            <person name="Tunggal B."/>
            <person name="Rivero F."/>
            <person name="John U."/>
            <person name="Schleicher M."/>
            <person name="Eichinger L."/>
            <person name="Platzer M."/>
            <person name="Noegel A.A."/>
            <person name="Schaap P."/>
            <person name="Gloeckner G."/>
        </authorList>
    </citation>
    <scope>NUCLEOTIDE SEQUENCE [LARGE SCALE GENOMIC DNA]</scope>
    <source>
        <strain evidence="4">ATCC 26659 / Pp 5 / PN500</strain>
    </source>
</reference>
<protein>
    <submittedName>
        <fullName evidence="3">Uncharacterized protein</fullName>
    </submittedName>
</protein>
<dbReference type="InParanoid" id="D3BLG2"/>
<keyword evidence="1" id="KW-0175">Coiled coil</keyword>
<organism evidence="3 4">
    <name type="scientific">Heterostelium pallidum (strain ATCC 26659 / Pp 5 / PN500)</name>
    <name type="common">Cellular slime mold</name>
    <name type="synonym">Polysphondylium pallidum</name>
    <dbReference type="NCBI Taxonomy" id="670386"/>
    <lineage>
        <taxon>Eukaryota</taxon>
        <taxon>Amoebozoa</taxon>
        <taxon>Evosea</taxon>
        <taxon>Eumycetozoa</taxon>
        <taxon>Dictyostelia</taxon>
        <taxon>Acytosteliales</taxon>
        <taxon>Acytosteliaceae</taxon>
        <taxon>Heterostelium</taxon>
    </lineage>
</organism>
<feature type="region of interest" description="Disordered" evidence="2">
    <location>
        <begin position="32"/>
        <end position="67"/>
    </location>
</feature>
<comment type="caution">
    <text evidence="3">The sequence shown here is derived from an EMBL/GenBank/DDBJ whole genome shotgun (WGS) entry which is preliminary data.</text>
</comment>